<feature type="compositionally biased region" description="Basic and acidic residues" evidence="5">
    <location>
        <begin position="115"/>
        <end position="125"/>
    </location>
</feature>
<protein>
    <submittedName>
        <fullName evidence="6">HET-E1 protein</fullName>
    </submittedName>
</protein>
<evidence type="ECO:0000313" key="7">
    <source>
        <dbReference type="Proteomes" id="UP000604046"/>
    </source>
</evidence>
<name>A0A812UXV4_9DINO</name>
<dbReference type="InterPro" id="IPR015943">
    <property type="entry name" value="WD40/YVTN_repeat-like_dom_sf"/>
</dbReference>
<dbReference type="AlphaFoldDB" id="A0A812UXV4"/>
<feature type="coiled-coil region" evidence="4">
    <location>
        <begin position="483"/>
        <end position="592"/>
    </location>
</feature>
<dbReference type="CDD" id="cd00200">
    <property type="entry name" value="WD40"/>
    <property type="match status" value="1"/>
</dbReference>
<feature type="compositionally biased region" description="Acidic residues" evidence="5">
    <location>
        <begin position="175"/>
        <end position="205"/>
    </location>
</feature>
<feature type="region of interest" description="Disordered" evidence="5">
    <location>
        <begin position="927"/>
        <end position="955"/>
    </location>
</feature>
<accession>A0A812UXV4</accession>
<dbReference type="OrthoDB" id="190105at2759"/>
<dbReference type="EMBL" id="CAJNDS010002756">
    <property type="protein sequence ID" value="CAE7585902.1"/>
    <property type="molecule type" value="Genomic_DNA"/>
</dbReference>
<dbReference type="InterPro" id="IPR001680">
    <property type="entry name" value="WD40_rpt"/>
</dbReference>
<feature type="repeat" description="WD" evidence="3">
    <location>
        <begin position="241"/>
        <end position="257"/>
    </location>
</feature>
<organism evidence="6 7">
    <name type="scientific">Symbiodinium natans</name>
    <dbReference type="NCBI Taxonomy" id="878477"/>
    <lineage>
        <taxon>Eukaryota</taxon>
        <taxon>Sar</taxon>
        <taxon>Alveolata</taxon>
        <taxon>Dinophyceae</taxon>
        <taxon>Suessiales</taxon>
        <taxon>Symbiodiniaceae</taxon>
        <taxon>Symbiodinium</taxon>
    </lineage>
</organism>
<keyword evidence="4" id="KW-0175">Coiled coil</keyword>
<evidence type="ECO:0000313" key="6">
    <source>
        <dbReference type="EMBL" id="CAE7585902.1"/>
    </source>
</evidence>
<feature type="region of interest" description="Disordered" evidence="5">
    <location>
        <begin position="59"/>
        <end position="219"/>
    </location>
</feature>
<keyword evidence="7" id="KW-1185">Reference proteome</keyword>
<dbReference type="Proteomes" id="UP000604046">
    <property type="component" value="Unassembled WGS sequence"/>
</dbReference>
<gene>
    <name evidence="6" type="primary">HET-E1</name>
    <name evidence="6" type="ORF">SNAT2548_LOCUS33397</name>
</gene>
<dbReference type="Gene3D" id="2.130.10.10">
    <property type="entry name" value="YVTN repeat-like/Quinoprotein amine dehydrogenase"/>
    <property type="match status" value="2"/>
</dbReference>
<dbReference type="PROSITE" id="PS00678">
    <property type="entry name" value="WD_REPEATS_1"/>
    <property type="match status" value="2"/>
</dbReference>
<dbReference type="PANTHER" id="PTHR19848">
    <property type="entry name" value="WD40 REPEAT PROTEIN"/>
    <property type="match status" value="1"/>
</dbReference>
<dbReference type="Pfam" id="PF00400">
    <property type="entry name" value="WD40"/>
    <property type="match status" value="3"/>
</dbReference>
<feature type="compositionally biased region" description="Basic and acidic residues" evidence="5">
    <location>
        <begin position="70"/>
        <end position="82"/>
    </location>
</feature>
<sequence>MAGISTDRMREEVRKLLVGVDLRSTSVGQLRASLEKSLGVAPGALDSQKDEVQRIFFCEIAELNPAEPDEDKRTERKDDMPKPGDAMEDESKAKEKKREEKKKAKDKKDKKEKKEKKDSNKKHADANQNKKRRTADEGKGENAPDAAAAGVTGRPGSSGDKILVAPKEELRQPQEAEEAQEAQEAEEAEEADEDGLEAEDVDDEMPEKAPAPPLDAASGLRGLPAAASVSTIPQPVRASAMVLSGSEDGTVRLWDLELETKCIRVLEGHMGTVHSLTVSWDTFEAVSGADDSSKLWNLKLGGCQKTMTEIPEGCTAVEADWRGRRALAGCGDGSLRVWSMSTAELQTTLQAHRGGVWALQADFEHKKLVSAGDENFKVWDVSDWTCLRTSEGHAGGLMCVSVNWTKSQLLAGAGSSTKRLQLWNLDSAPGGEKTRTDAEPDVLQGHQDVVADLAVDWSSGTAVTAGWDAQLIMWNLEKRVGAVAQIKEEMARWDNQRRIAEASMDEKLEAMLQKLEAQRFALEQKESTLHHMQRNLERVANEVNRLVEDQDAVRDVCEARVDEQSRRFTQFKAETEVRFASMERQHNALSDELWGDELGLAKIAGELKKTNATFGKLEDAVSALQEGKAEAVQLEKLRADVAKMVHEAKTSTSQMRQTVGEVVNDVREHFRTASETIASHNANFVKQVREEYQVELSNSAKLREEVKSFMNRATQSVESLELRVDEVASKANALASEAREELEELNRRRKRDKTSADNELKALKKRLGGVFDNSDAVLRGIEHIYSVLQPVLESELMQCALEKQDSVDRDRISLMGVKDDELTLARTTHTEPQRPRPECRVTTAPGGMKPSKMDASHGLPQAQKPVVRVDNRCVSCSGQAPLVLAAFKMACLHYAPSPIDYRGAAVERYELLDRREQLLLTANRSLLQGPSAFDGPGDEKLSPRPRGLHPDGVRV</sequence>
<evidence type="ECO:0000256" key="4">
    <source>
        <dbReference type="SAM" id="Coils"/>
    </source>
</evidence>
<proteinExistence type="predicted"/>
<evidence type="ECO:0000256" key="2">
    <source>
        <dbReference type="ARBA" id="ARBA00022737"/>
    </source>
</evidence>
<keyword evidence="1 3" id="KW-0853">WD repeat</keyword>
<feature type="repeat" description="WD" evidence="3">
    <location>
        <begin position="443"/>
        <end position="477"/>
    </location>
</feature>
<feature type="region of interest" description="Disordered" evidence="5">
    <location>
        <begin position="827"/>
        <end position="862"/>
    </location>
</feature>
<dbReference type="SUPFAM" id="SSF50978">
    <property type="entry name" value="WD40 repeat-like"/>
    <property type="match status" value="1"/>
</dbReference>
<feature type="compositionally biased region" description="Basic and acidic residues" evidence="5">
    <location>
        <begin position="937"/>
        <end position="955"/>
    </location>
</feature>
<feature type="coiled-coil region" evidence="4">
    <location>
        <begin position="685"/>
        <end position="766"/>
    </location>
</feature>
<dbReference type="SMART" id="SM00320">
    <property type="entry name" value="WD40"/>
    <property type="match status" value="6"/>
</dbReference>
<keyword evidence="2" id="KW-0677">Repeat</keyword>
<feature type="compositionally biased region" description="Basic and acidic residues" evidence="5">
    <location>
        <begin position="827"/>
        <end position="839"/>
    </location>
</feature>
<evidence type="ECO:0000256" key="1">
    <source>
        <dbReference type="ARBA" id="ARBA00022574"/>
    </source>
</evidence>
<dbReference type="InterPro" id="IPR019775">
    <property type="entry name" value="WD40_repeat_CS"/>
</dbReference>
<evidence type="ECO:0000256" key="3">
    <source>
        <dbReference type="PROSITE-ProRule" id="PRU00221"/>
    </source>
</evidence>
<feature type="compositionally biased region" description="Basic and acidic residues" evidence="5">
    <location>
        <begin position="89"/>
        <end position="109"/>
    </location>
</feature>
<dbReference type="PANTHER" id="PTHR19848:SF8">
    <property type="entry name" value="F-BOX AND WD REPEAT DOMAIN CONTAINING 7"/>
    <property type="match status" value="1"/>
</dbReference>
<dbReference type="InterPro" id="IPR036322">
    <property type="entry name" value="WD40_repeat_dom_sf"/>
</dbReference>
<dbReference type="PROSITE" id="PS50082">
    <property type="entry name" value="WD_REPEATS_2"/>
    <property type="match status" value="2"/>
</dbReference>
<reference evidence="6" key="1">
    <citation type="submission" date="2021-02" db="EMBL/GenBank/DDBJ databases">
        <authorList>
            <person name="Dougan E. K."/>
            <person name="Rhodes N."/>
            <person name="Thang M."/>
            <person name="Chan C."/>
        </authorList>
    </citation>
    <scope>NUCLEOTIDE SEQUENCE</scope>
</reference>
<evidence type="ECO:0000256" key="5">
    <source>
        <dbReference type="SAM" id="MobiDB-lite"/>
    </source>
</evidence>
<comment type="caution">
    <text evidence="6">The sequence shown here is derived from an EMBL/GenBank/DDBJ whole genome shotgun (WGS) entry which is preliminary data.</text>
</comment>